<sequence>MKTMIKSVRGALLAVAATAVATPVMAAGQAPHIERQQWSFSGPFGQYDKAQLQRGFKVYKEVCASCHGARLLSFRNLAEEGGPGFTEDQVKAVAAEYTVMKGPNDDGEMEEVAAIPSDRWPSPFPNEQAARAANGGAYPPDFSTLAKARAVASGFPGFVFDMFTQYQEHGPDYIYNLLTGYKDAPACFGEDFSGYYNEKFIGGSITNEECHGQPLTGGPIGMAPPLSDEQVEYTDGTPMTVDQYAHDVSAFMMWVAEPKLEERKSMGFRVMIFLVIFASLLYFTKKSIWRDVEH</sequence>
<dbReference type="GO" id="GO:0020037">
    <property type="term" value="F:heme binding"/>
    <property type="evidence" value="ECO:0007669"/>
    <property type="project" value="InterPro"/>
</dbReference>
<dbReference type="PROSITE" id="PS51007">
    <property type="entry name" value="CYTC"/>
    <property type="match status" value="1"/>
</dbReference>
<gene>
    <name evidence="12" type="ORF">SAMN05421512_101414</name>
</gene>
<evidence type="ECO:0000256" key="10">
    <source>
        <dbReference type="SAM" id="SignalP"/>
    </source>
</evidence>
<comment type="subcellular location">
    <subcellularLocation>
        <location evidence="1">Membrane</location>
    </subcellularLocation>
</comment>
<comment type="cofactor">
    <cofactor evidence="9">
        <name>heme c</name>
        <dbReference type="ChEBI" id="CHEBI:61717"/>
    </cofactor>
    <text evidence="9">Binds 1 heme c group covalently per subunit.</text>
</comment>
<feature type="binding site" description="covalent" evidence="9">
    <location>
        <position position="63"/>
    </location>
    <ligand>
        <name>heme c</name>
        <dbReference type="ChEBI" id="CHEBI:61717"/>
    </ligand>
</feature>
<evidence type="ECO:0000259" key="11">
    <source>
        <dbReference type="PROSITE" id="PS51007"/>
    </source>
</evidence>
<keyword evidence="3 9" id="KW-0349">Heme</keyword>
<keyword evidence="6" id="KW-1133">Transmembrane helix</keyword>
<feature type="chain" id="PRO_5012267428" description="Cytochrome c1" evidence="10">
    <location>
        <begin position="27"/>
        <end position="294"/>
    </location>
</feature>
<accession>A0A285RD02</accession>
<evidence type="ECO:0000256" key="1">
    <source>
        <dbReference type="ARBA" id="ARBA00004370"/>
    </source>
</evidence>
<keyword evidence="8" id="KW-0472">Membrane</keyword>
<dbReference type="PANTHER" id="PTHR10266:SF3">
    <property type="entry name" value="CYTOCHROME C1, HEME PROTEIN, MITOCHONDRIAL"/>
    <property type="match status" value="1"/>
</dbReference>
<evidence type="ECO:0000256" key="3">
    <source>
        <dbReference type="ARBA" id="ARBA00022617"/>
    </source>
</evidence>
<evidence type="ECO:0000256" key="4">
    <source>
        <dbReference type="ARBA" id="ARBA00022692"/>
    </source>
</evidence>
<dbReference type="AlphaFoldDB" id="A0A285RD02"/>
<keyword evidence="13" id="KW-1185">Reference proteome</keyword>
<evidence type="ECO:0000256" key="6">
    <source>
        <dbReference type="ARBA" id="ARBA00022989"/>
    </source>
</evidence>
<dbReference type="GO" id="GO:0009055">
    <property type="term" value="F:electron transfer activity"/>
    <property type="evidence" value="ECO:0007669"/>
    <property type="project" value="InterPro"/>
</dbReference>
<evidence type="ECO:0000256" key="2">
    <source>
        <dbReference type="ARBA" id="ARBA00016165"/>
    </source>
</evidence>
<evidence type="ECO:0000313" key="12">
    <source>
        <dbReference type="EMBL" id="SOB90257.1"/>
    </source>
</evidence>
<evidence type="ECO:0000313" key="13">
    <source>
        <dbReference type="Proteomes" id="UP000219331"/>
    </source>
</evidence>
<evidence type="ECO:0000256" key="5">
    <source>
        <dbReference type="ARBA" id="ARBA00022723"/>
    </source>
</evidence>
<keyword evidence="5 9" id="KW-0479">Metal-binding</keyword>
<dbReference type="OrthoDB" id="9808471at2"/>
<evidence type="ECO:0000256" key="9">
    <source>
        <dbReference type="PIRSR" id="PIRSR602326-1"/>
    </source>
</evidence>
<evidence type="ECO:0000256" key="7">
    <source>
        <dbReference type="ARBA" id="ARBA00023004"/>
    </source>
</evidence>
<proteinExistence type="predicted"/>
<dbReference type="EMBL" id="OBML01000001">
    <property type="protein sequence ID" value="SOB90257.1"/>
    <property type="molecule type" value="Genomic_DNA"/>
</dbReference>
<name>A0A285RD02_9HYPH</name>
<feature type="signal peptide" evidence="10">
    <location>
        <begin position="1"/>
        <end position="26"/>
    </location>
</feature>
<dbReference type="InterPro" id="IPR009056">
    <property type="entry name" value="Cyt_c-like_dom"/>
</dbReference>
<dbReference type="GO" id="GO:0016020">
    <property type="term" value="C:membrane"/>
    <property type="evidence" value="ECO:0007669"/>
    <property type="project" value="UniProtKB-SubCell"/>
</dbReference>
<feature type="binding site" description="covalent" evidence="9">
    <location>
        <position position="66"/>
    </location>
    <ligand>
        <name>heme c</name>
        <dbReference type="ChEBI" id="CHEBI:61717"/>
    </ligand>
</feature>
<evidence type="ECO:0000256" key="8">
    <source>
        <dbReference type="ARBA" id="ARBA00023136"/>
    </source>
</evidence>
<dbReference type="InterPro" id="IPR002326">
    <property type="entry name" value="Cyt_c1"/>
</dbReference>
<dbReference type="RefSeq" id="WP_097173745.1">
    <property type="nucleotide sequence ID" value="NZ_JAJGNR010000001.1"/>
</dbReference>
<dbReference type="Pfam" id="PF02167">
    <property type="entry name" value="Cytochrom_C1"/>
    <property type="match status" value="1"/>
</dbReference>
<keyword evidence="7 9" id="KW-0408">Iron</keyword>
<dbReference type="SUPFAM" id="SSF46626">
    <property type="entry name" value="Cytochrome c"/>
    <property type="match status" value="1"/>
</dbReference>
<dbReference type="PANTHER" id="PTHR10266">
    <property type="entry name" value="CYTOCHROME C1"/>
    <property type="match status" value="1"/>
</dbReference>
<dbReference type="GO" id="GO:0046872">
    <property type="term" value="F:metal ion binding"/>
    <property type="evidence" value="ECO:0007669"/>
    <property type="project" value="UniProtKB-KW"/>
</dbReference>
<feature type="domain" description="Cytochrome c" evidence="11">
    <location>
        <begin position="50"/>
        <end position="143"/>
    </location>
</feature>
<dbReference type="Proteomes" id="UP000219331">
    <property type="component" value="Unassembled WGS sequence"/>
</dbReference>
<keyword evidence="4" id="KW-0812">Transmembrane</keyword>
<reference evidence="12 13" key="1">
    <citation type="submission" date="2017-08" db="EMBL/GenBank/DDBJ databases">
        <authorList>
            <person name="de Groot N.N."/>
        </authorList>
    </citation>
    <scope>NUCLEOTIDE SEQUENCE [LARGE SCALE GENOMIC DNA]</scope>
    <source>
        <strain evidence="12 13">USBA 352</strain>
    </source>
</reference>
<organism evidence="12 13">
    <name type="scientific">Stappia indica</name>
    <dbReference type="NCBI Taxonomy" id="538381"/>
    <lineage>
        <taxon>Bacteria</taxon>
        <taxon>Pseudomonadati</taxon>
        <taxon>Pseudomonadota</taxon>
        <taxon>Alphaproteobacteria</taxon>
        <taxon>Hyphomicrobiales</taxon>
        <taxon>Stappiaceae</taxon>
        <taxon>Stappia</taxon>
    </lineage>
</organism>
<dbReference type="PRINTS" id="PR00603">
    <property type="entry name" value="CYTOCHROMEC1"/>
</dbReference>
<dbReference type="Gene3D" id="1.20.5.100">
    <property type="entry name" value="Cytochrome c1, transmembrane anchor, C-terminal"/>
    <property type="match status" value="1"/>
</dbReference>
<dbReference type="InterPro" id="IPR036909">
    <property type="entry name" value="Cyt_c-like_dom_sf"/>
</dbReference>
<dbReference type="STRING" id="538381.GCA_001696535_01541"/>
<keyword evidence="10" id="KW-0732">Signal</keyword>
<feature type="binding site" description="covalent" evidence="9">
    <location>
        <position position="67"/>
    </location>
    <ligand>
        <name>heme c</name>
        <dbReference type="ChEBI" id="CHEBI:61717"/>
    </ligand>
</feature>
<feature type="binding site" description="covalent" evidence="9">
    <location>
        <position position="222"/>
    </location>
    <ligand>
        <name>heme c</name>
        <dbReference type="ChEBI" id="CHEBI:61717"/>
    </ligand>
</feature>
<protein>
    <recommendedName>
        <fullName evidence="2">Cytochrome c1</fullName>
    </recommendedName>
</protein>
<dbReference type="Gene3D" id="1.10.760.10">
    <property type="entry name" value="Cytochrome c-like domain"/>
    <property type="match status" value="1"/>
</dbReference>